<dbReference type="AlphaFoldDB" id="A0A5C1Q802"/>
<proteinExistence type="predicted"/>
<dbReference type="EMBL" id="CP035807">
    <property type="protein sequence ID" value="QEN04213.1"/>
    <property type="molecule type" value="Genomic_DNA"/>
</dbReference>
<keyword evidence="2" id="KW-0812">Transmembrane</keyword>
<dbReference type="RefSeq" id="WP_149567461.1">
    <property type="nucleotide sequence ID" value="NZ_CP035807.1"/>
</dbReference>
<feature type="coiled-coil region" evidence="1">
    <location>
        <begin position="191"/>
        <end position="228"/>
    </location>
</feature>
<protein>
    <submittedName>
        <fullName evidence="3">Uncharacterized protein</fullName>
    </submittedName>
</protein>
<gene>
    <name evidence="3" type="ORF">EW093_05665</name>
</gene>
<reference evidence="3 4" key="2">
    <citation type="submission" date="2019-09" db="EMBL/GenBank/DDBJ databases">
        <title>Complete Genome Sequence and Methylome Analysis of free living Spirochaetas.</title>
        <authorList>
            <person name="Leshcheva N."/>
            <person name="Mikheeva N."/>
        </authorList>
    </citation>
    <scope>NUCLEOTIDE SEQUENCE [LARGE SCALE GENOMIC DNA]</scope>
    <source>
        <strain evidence="3 4">P</strain>
    </source>
</reference>
<organism evidence="3 4">
    <name type="scientific">Thiospirochaeta perfilievii</name>
    <dbReference type="NCBI Taxonomy" id="252967"/>
    <lineage>
        <taxon>Bacteria</taxon>
        <taxon>Pseudomonadati</taxon>
        <taxon>Spirochaetota</taxon>
        <taxon>Spirochaetia</taxon>
        <taxon>Spirochaetales</taxon>
        <taxon>Spirochaetaceae</taxon>
        <taxon>Thiospirochaeta</taxon>
    </lineage>
</organism>
<keyword evidence="2" id="KW-0472">Membrane</keyword>
<evidence type="ECO:0000313" key="3">
    <source>
        <dbReference type="EMBL" id="QEN04213.1"/>
    </source>
</evidence>
<name>A0A5C1Q802_9SPIO</name>
<accession>A0A5C1Q802</accession>
<keyword evidence="4" id="KW-1185">Reference proteome</keyword>
<evidence type="ECO:0000313" key="4">
    <source>
        <dbReference type="Proteomes" id="UP000323824"/>
    </source>
</evidence>
<keyword evidence="2" id="KW-1133">Transmembrane helix</keyword>
<evidence type="ECO:0000256" key="1">
    <source>
        <dbReference type="SAM" id="Coils"/>
    </source>
</evidence>
<keyword evidence="1" id="KW-0175">Coiled coil</keyword>
<reference evidence="3 4" key="1">
    <citation type="submission" date="2019-02" db="EMBL/GenBank/DDBJ databases">
        <authorList>
            <person name="Fomenkov A."/>
            <person name="Dubinina G."/>
            <person name="Grabovich M."/>
            <person name="Vincze T."/>
            <person name="Roberts R.J."/>
        </authorList>
    </citation>
    <scope>NUCLEOTIDE SEQUENCE [LARGE SCALE GENOMIC DNA]</scope>
    <source>
        <strain evidence="3 4">P</strain>
    </source>
</reference>
<dbReference type="KEGG" id="sper:EW093_05665"/>
<sequence>MTNNQIDNFHTIILDLSNVNTKEEIENYIPSQLELHFPDPSELIYDYIILGKGVNRRGLLCYTLKSIAEGLDQKRILHPFLLFKHIYNRDGIYSVIYNKNILTVEIKNGTYTSASTGLPESDIDNLILISDNSTPNSLNLNKLYKKVKHDLFFIKSGFKYRSILLPILVFSLTISLTLYGLNRYNYSHLKLNELQQELTSIQFKQNNAEELRSMYNQVKEEIHIIESHSTPDIYSIFSELTKYGTEYKIINFSYSDRFIRINAITDNSLNLISSLNRSELFNFKQNSTITKGDYEYVTFSGEVICQ</sequence>
<evidence type="ECO:0000256" key="2">
    <source>
        <dbReference type="SAM" id="Phobius"/>
    </source>
</evidence>
<dbReference type="Proteomes" id="UP000323824">
    <property type="component" value="Chromosome"/>
</dbReference>
<feature type="transmembrane region" description="Helical" evidence="2">
    <location>
        <begin position="163"/>
        <end position="181"/>
    </location>
</feature>